<feature type="compositionally biased region" description="Polar residues" evidence="5">
    <location>
        <begin position="18"/>
        <end position="29"/>
    </location>
</feature>
<evidence type="ECO:0000256" key="3">
    <source>
        <dbReference type="ARBA" id="ARBA00023004"/>
    </source>
</evidence>
<feature type="domain" description="Rieske" evidence="6">
    <location>
        <begin position="113"/>
        <end position="213"/>
    </location>
</feature>
<keyword evidence="3" id="KW-0408">Iron</keyword>
<dbReference type="EMBL" id="BAABUK010000014">
    <property type="protein sequence ID" value="GAA5812673.1"/>
    <property type="molecule type" value="Genomic_DNA"/>
</dbReference>
<dbReference type="InterPro" id="IPR036922">
    <property type="entry name" value="Rieske_2Fe-2S_sf"/>
</dbReference>
<evidence type="ECO:0000256" key="5">
    <source>
        <dbReference type="SAM" id="MobiDB-lite"/>
    </source>
</evidence>
<keyword evidence="8" id="KW-1185">Reference proteome</keyword>
<dbReference type="InterPro" id="IPR017941">
    <property type="entry name" value="Rieske_2Fe-2S"/>
</dbReference>
<sequence>MFEPTIKYRRVNDPPKDISQSLNKLSITNDEAAKSNKVAETAVEDNVATGPTTKLTEEAKEAKFEPRIAEVAKTTKFEPRITEVKQPLPTSNETKIDDTVKAEPVIKESPASVPEYTFEEEEEDGSIEVDPKDKERIIVTLSTGKQFSADRYCPHAGADLSYHGRVSEHDYPPEIGPVLMCPIHYWEFALEKEGKGGSGWATINACPIEVAEKCASDKKIDW</sequence>
<protein>
    <recommendedName>
        <fullName evidence="6">Rieske domain-containing protein</fullName>
    </recommendedName>
</protein>
<name>A0ABP9Z0P8_9FUNG</name>
<gene>
    <name evidence="7" type="ORF">MFLAVUS_006130</name>
</gene>
<comment type="caution">
    <text evidence="7">The sequence shown here is derived from an EMBL/GenBank/DDBJ whole genome shotgun (WGS) entry which is preliminary data.</text>
</comment>
<reference evidence="7 8" key="1">
    <citation type="submission" date="2024-04" db="EMBL/GenBank/DDBJ databases">
        <title>genome sequences of Mucor flavus KT1a and Helicostylum pulchrum KT1b strains isolated from the surface of a dry-aged beef.</title>
        <authorList>
            <person name="Toyotome T."/>
            <person name="Hosono M."/>
            <person name="Torimaru M."/>
            <person name="Fukuda K."/>
            <person name="Mikami N."/>
        </authorList>
    </citation>
    <scope>NUCLEOTIDE SEQUENCE [LARGE SCALE GENOMIC DNA]</scope>
    <source>
        <strain evidence="7 8">KT1a</strain>
    </source>
</reference>
<dbReference type="Gene3D" id="2.102.10.10">
    <property type="entry name" value="Rieske [2Fe-2S] iron-sulphur domain"/>
    <property type="match status" value="1"/>
</dbReference>
<keyword evidence="2" id="KW-0479">Metal-binding</keyword>
<keyword evidence="1" id="KW-0001">2Fe-2S</keyword>
<organism evidence="7 8">
    <name type="scientific">Mucor flavus</name>
    <dbReference type="NCBI Taxonomy" id="439312"/>
    <lineage>
        <taxon>Eukaryota</taxon>
        <taxon>Fungi</taxon>
        <taxon>Fungi incertae sedis</taxon>
        <taxon>Mucoromycota</taxon>
        <taxon>Mucoromycotina</taxon>
        <taxon>Mucoromycetes</taxon>
        <taxon>Mucorales</taxon>
        <taxon>Mucorineae</taxon>
        <taxon>Mucoraceae</taxon>
        <taxon>Mucor</taxon>
    </lineage>
</organism>
<proteinExistence type="predicted"/>
<evidence type="ECO:0000259" key="6">
    <source>
        <dbReference type="PROSITE" id="PS51296"/>
    </source>
</evidence>
<accession>A0ABP9Z0P8</accession>
<dbReference type="Pfam" id="PF00355">
    <property type="entry name" value="Rieske"/>
    <property type="match status" value="1"/>
</dbReference>
<evidence type="ECO:0000256" key="4">
    <source>
        <dbReference type="ARBA" id="ARBA00023014"/>
    </source>
</evidence>
<feature type="region of interest" description="Disordered" evidence="5">
    <location>
        <begin position="1"/>
        <end position="61"/>
    </location>
</feature>
<keyword evidence="4" id="KW-0411">Iron-sulfur</keyword>
<dbReference type="Proteomes" id="UP001473302">
    <property type="component" value="Unassembled WGS sequence"/>
</dbReference>
<evidence type="ECO:0000256" key="1">
    <source>
        <dbReference type="ARBA" id="ARBA00022714"/>
    </source>
</evidence>
<evidence type="ECO:0000313" key="7">
    <source>
        <dbReference type="EMBL" id="GAA5812673.1"/>
    </source>
</evidence>
<dbReference type="PROSITE" id="PS51296">
    <property type="entry name" value="RIESKE"/>
    <property type="match status" value="1"/>
</dbReference>
<evidence type="ECO:0000256" key="2">
    <source>
        <dbReference type="ARBA" id="ARBA00022723"/>
    </source>
</evidence>
<evidence type="ECO:0000313" key="8">
    <source>
        <dbReference type="Proteomes" id="UP001473302"/>
    </source>
</evidence>
<dbReference type="SUPFAM" id="SSF50022">
    <property type="entry name" value="ISP domain"/>
    <property type="match status" value="1"/>
</dbReference>